<dbReference type="PANTHER" id="PTHR13202:SF0">
    <property type="entry name" value="SIGNAL PEPTIDASE COMPLEX SUBUNIT 1"/>
    <property type="match status" value="1"/>
</dbReference>
<keyword evidence="6 11" id="KW-1133">Transmembrane helix</keyword>
<dbReference type="AlphaFoldDB" id="A0A8C0ISK6"/>
<proteinExistence type="inferred from homology"/>
<sequence length="112" mass="12401">SCTAAAEKGYPISEVNPPPREAVARLMEEFFCRPSTVNSIASTMLDVFGSIPTQMDYKGQKLAEQIFQGIILVSAVIALTSVWTSHLRGTRHILLDSRRTLEIINTGIHSWL</sequence>
<evidence type="ECO:0000256" key="7">
    <source>
        <dbReference type="ARBA" id="ARBA00023136"/>
    </source>
</evidence>
<evidence type="ECO:0000256" key="9">
    <source>
        <dbReference type="ARBA" id="ARBA00045204"/>
    </source>
</evidence>
<dbReference type="GO" id="GO:0006465">
    <property type="term" value="P:signal peptide processing"/>
    <property type="evidence" value="ECO:0007669"/>
    <property type="project" value="InterPro"/>
</dbReference>
<feature type="transmembrane region" description="Helical" evidence="11">
    <location>
        <begin position="66"/>
        <end position="84"/>
    </location>
</feature>
<evidence type="ECO:0000256" key="5">
    <source>
        <dbReference type="ARBA" id="ARBA00022824"/>
    </source>
</evidence>
<evidence type="ECO:0000313" key="12">
    <source>
        <dbReference type="Ensembl" id="ENSCABP00000017729.1"/>
    </source>
</evidence>
<evidence type="ECO:0000313" key="13">
    <source>
        <dbReference type="Proteomes" id="UP000694404"/>
    </source>
</evidence>
<evidence type="ECO:0000256" key="11">
    <source>
        <dbReference type="SAM" id="Phobius"/>
    </source>
</evidence>
<organism evidence="12 13">
    <name type="scientific">Chelonoidis abingdonii</name>
    <name type="common">Abingdon island giant tortoise</name>
    <name type="synonym">Testudo abingdonii</name>
    <dbReference type="NCBI Taxonomy" id="106734"/>
    <lineage>
        <taxon>Eukaryota</taxon>
        <taxon>Metazoa</taxon>
        <taxon>Chordata</taxon>
        <taxon>Craniata</taxon>
        <taxon>Vertebrata</taxon>
        <taxon>Euteleostomi</taxon>
        <taxon>Archelosauria</taxon>
        <taxon>Testudinata</taxon>
        <taxon>Testudines</taxon>
        <taxon>Cryptodira</taxon>
        <taxon>Durocryptodira</taxon>
        <taxon>Testudinoidea</taxon>
        <taxon>Testudinidae</taxon>
        <taxon>Chelonoidis</taxon>
    </lineage>
</organism>
<dbReference type="Proteomes" id="UP000694404">
    <property type="component" value="Unplaced"/>
</dbReference>
<dbReference type="GO" id="GO:0005787">
    <property type="term" value="C:signal peptidase complex"/>
    <property type="evidence" value="ECO:0007669"/>
    <property type="project" value="InterPro"/>
</dbReference>
<comment type="subcellular location">
    <subcellularLocation>
        <location evidence="1">Endoplasmic reticulum membrane</location>
        <topology evidence="1">Multi-pass membrane protein</topology>
    </subcellularLocation>
</comment>
<evidence type="ECO:0000256" key="1">
    <source>
        <dbReference type="ARBA" id="ARBA00004477"/>
    </source>
</evidence>
<comment type="similarity">
    <text evidence="2">Belongs to the SPCS1 family.</text>
</comment>
<accession>A0A8C0ISK6</accession>
<keyword evidence="13" id="KW-1185">Reference proteome</keyword>
<dbReference type="GO" id="GO:0045047">
    <property type="term" value="P:protein targeting to ER"/>
    <property type="evidence" value="ECO:0007669"/>
    <property type="project" value="TreeGrafter"/>
</dbReference>
<comment type="subunit">
    <text evidence="10">Component of the signal peptidase complex paralog A (SPC-A) composed of a catalytic subunit SEC11A and three accessory subunits SPCS1, SPCS2 and SPCS3. Component of the signal peptidase complex paralog C (SPC-C) composed of a catalytic subunit SEC11C and three accessory subunits SPCS1, SPCS2 and SPCS3. Within the complex, interacts with SPCS2 and SPCS3. The complex induces a local thinning of the ER membrane which is used to measure the length of the signal peptide (SP) h-region of protein substrates. This ensures the selectivity of the complex towards h-regions shorter than 18-20 amino acids.</text>
</comment>
<evidence type="ECO:0000256" key="10">
    <source>
        <dbReference type="ARBA" id="ARBA00046498"/>
    </source>
</evidence>
<name>A0A8C0ISK6_CHEAB</name>
<evidence type="ECO:0000256" key="2">
    <source>
        <dbReference type="ARBA" id="ARBA00005245"/>
    </source>
</evidence>
<evidence type="ECO:0000256" key="4">
    <source>
        <dbReference type="ARBA" id="ARBA00022692"/>
    </source>
</evidence>
<reference evidence="12" key="1">
    <citation type="submission" date="2025-08" db="UniProtKB">
        <authorList>
            <consortium name="Ensembl"/>
        </authorList>
    </citation>
    <scope>IDENTIFICATION</scope>
</reference>
<evidence type="ECO:0000256" key="3">
    <source>
        <dbReference type="ARBA" id="ARBA00017059"/>
    </source>
</evidence>
<reference evidence="12" key="2">
    <citation type="submission" date="2025-09" db="UniProtKB">
        <authorList>
            <consortium name="Ensembl"/>
        </authorList>
    </citation>
    <scope>IDENTIFICATION</scope>
</reference>
<keyword evidence="7 11" id="KW-0472">Membrane</keyword>
<evidence type="ECO:0000256" key="6">
    <source>
        <dbReference type="ARBA" id="ARBA00022989"/>
    </source>
</evidence>
<dbReference type="PANTHER" id="PTHR13202">
    <property type="entry name" value="MICROSOMAL SIGNAL PEPTIDASE 12 KDA SUBUNIT"/>
    <property type="match status" value="1"/>
</dbReference>
<dbReference type="InterPro" id="IPR009542">
    <property type="entry name" value="Spc1/SPCS1"/>
</dbReference>
<comment type="function">
    <text evidence="9">Component of the signal peptidase complex (SPC) which catalyzes the cleavage of N-terminal signal sequences from nascent proteins as they are translocated into the lumen of the endoplasmic reticulum. Dispensable for SPC enzymatic activity.</text>
</comment>
<keyword evidence="5" id="KW-0256">Endoplasmic reticulum</keyword>
<protein>
    <recommendedName>
        <fullName evidence="3">Signal peptidase complex subunit 1</fullName>
    </recommendedName>
    <alternativeName>
        <fullName evidence="8">Microsomal signal peptidase 12 kDa subunit</fullName>
    </alternativeName>
</protein>
<dbReference type="Pfam" id="PF06645">
    <property type="entry name" value="SPC12"/>
    <property type="match status" value="1"/>
</dbReference>
<dbReference type="Ensembl" id="ENSCABT00000019445.1">
    <property type="protein sequence ID" value="ENSCABP00000017729.1"/>
    <property type="gene ID" value="ENSCABG00000013182.1"/>
</dbReference>
<evidence type="ECO:0000256" key="8">
    <source>
        <dbReference type="ARBA" id="ARBA00032913"/>
    </source>
</evidence>
<keyword evidence="4 11" id="KW-0812">Transmembrane</keyword>